<dbReference type="SUPFAM" id="SSF56281">
    <property type="entry name" value="Metallo-hydrolase/oxidoreductase"/>
    <property type="match status" value="1"/>
</dbReference>
<evidence type="ECO:0000313" key="7">
    <source>
        <dbReference type="Proteomes" id="UP000248340"/>
    </source>
</evidence>
<dbReference type="InterPro" id="IPR001279">
    <property type="entry name" value="Metallo-B-lactamas"/>
</dbReference>
<proteinExistence type="inferred from homology"/>
<dbReference type="PANTHER" id="PTHR42978">
    <property type="entry name" value="QUORUM-QUENCHING LACTONASE YTNP-RELATED-RELATED"/>
    <property type="match status" value="1"/>
</dbReference>
<dbReference type="SMART" id="SM00849">
    <property type="entry name" value="Lactamase_B"/>
    <property type="match status" value="1"/>
</dbReference>
<accession>A0A319CNY5</accession>
<dbReference type="GO" id="GO:0016787">
    <property type="term" value="F:hydrolase activity"/>
    <property type="evidence" value="ECO:0007669"/>
    <property type="project" value="UniProtKB-KW"/>
</dbReference>
<protein>
    <submittedName>
        <fullName evidence="6">Metallo-hydrolase/oxidoreductase</fullName>
    </submittedName>
</protein>
<dbReference type="InterPro" id="IPR036866">
    <property type="entry name" value="RibonucZ/Hydroxyglut_hydro"/>
</dbReference>
<dbReference type="InterPro" id="IPR051013">
    <property type="entry name" value="MBL_superfamily_lactonases"/>
</dbReference>
<dbReference type="GeneID" id="37134916"/>
<keyword evidence="3 6" id="KW-0378">Hydrolase</keyword>
<dbReference type="STRING" id="1448315.A0A319CNY5"/>
<dbReference type="GO" id="GO:0046872">
    <property type="term" value="F:metal ion binding"/>
    <property type="evidence" value="ECO:0007669"/>
    <property type="project" value="UniProtKB-KW"/>
</dbReference>
<dbReference type="EMBL" id="KZ821683">
    <property type="protein sequence ID" value="PYH84687.1"/>
    <property type="molecule type" value="Genomic_DNA"/>
</dbReference>
<dbReference type="AlphaFoldDB" id="A0A319CNY5"/>
<dbReference type="VEuPathDB" id="FungiDB:BO82DRAFT_304193"/>
<dbReference type="Gene3D" id="3.60.15.10">
    <property type="entry name" value="Ribonuclease Z/Hydroxyacylglutathione hydrolase-like"/>
    <property type="match status" value="1"/>
</dbReference>
<name>A0A319CNY5_9EURO</name>
<evidence type="ECO:0000259" key="5">
    <source>
        <dbReference type="SMART" id="SM00849"/>
    </source>
</evidence>
<evidence type="ECO:0000256" key="3">
    <source>
        <dbReference type="ARBA" id="ARBA00022801"/>
    </source>
</evidence>
<dbReference type="PANTHER" id="PTHR42978:SF5">
    <property type="entry name" value="METALLO-BETA-LACTAMASE DOMAIN-CONTAINING PROTEIN"/>
    <property type="match status" value="1"/>
</dbReference>
<dbReference type="Pfam" id="PF00753">
    <property type="entry name" value="Lactamase_B"/>
    <property type="match status" value="1"/>
</dbReference>
<keyword evidence="2" id="KW-0479">Metal-binding</keyword>
<comment type="similarity">
    <text evidence="1">Belongs to the metallo-beta-lactamase superfamily.</text>
</comment>
<evidence type="ECO:0000313" key="6">
    <source>
        <dbReference type="EMBL" id="PYH84687.1"/>
    </source>
</evidence>
<organism evidence="6 7">
    <name type="scientific">Aspergillus uvarum CBS 121591</name>
    <dbReference type="NCBI Taxonomy" id="1448315"/>
    <lineage>
        <taxon>Eukaryota</taxon>
        <taxon>Fungi</taxon>
        <taxon>Dikarya</taxon>
        <taxon>Ascomycota</taxon>
        <taxon>Pezizomycotina</taxon>
        <taxon>Eurotiomycetes</taxon>
        <taxon>Eurotiomycetidae</taxon>
        <taxon>Eurotiales</taxon>
        <taxon>Aspergillaceae</taxon>
        <taxon>Aspergillus</taxon>
        <taxon>Aspergillus subgen. Circumdati</taxon>
    </lineage>
</organism>
<dbReference type="OrthoDB" id="10250730at2759"/>
<feature type="domain" description="Metallo-beta-lactamase" evidence="5">
    <location>
        <begin position="46"/>
        <end position="264"/>
    </location>
</feature>
<dbReference type="Proteomes" id="UP000248340">
    <property type="component" value="Unassembled WGS sequence"/>
</dbReference>
<evidence type="ECO:0000256" key="1">
    <source>
        <dbReference type="ARBA" id="ARBA00007749"/>
    </source>
</evidence>
<evidence type="ECO:0000256" key="4">
    <source>
        <dbReference type="ARBA" id="ARBA00022833"/>
    </source>
</evidence>
<evidence type="ECO:0000256" key="2">
    <source>
        <dbReference type="ARBA" id="ARBA00022723"/>
    </source>
</evidence>
<keyword evidence="4" id="KW-0862">Zinc</keyword>
<dbReference type="CDD" id="cd07730">
    <property type="entry name" value="metallo-hydrolase-like_MBL-fold"/>
    <property type="match status" value="1"/>
</dbReference>
<gene>
    <name evidence="6" type="ORF">BO82DRAFT_304193</name>
</gene>
<reference evidence="6 7" key="1">
    <citation type="submission" date="2016-12" db="EMBL/GenBank/DDBJ databases">
        <title>The genomes of Aspergillus section Nigri reveals drivers in fungal speciation.</title>
        <authorList>
            <consortium name="DOE Joint Genome Institute"/>
            <person name="Vesth T.C."/>
            <person name="Nybo J."/>
            <person name="Theobald S."/>
            <person name="Brandl J."/>
            <person name="Frisvad J.C."/>
            <person name="Nielsen K.F."/>
            <person name="Lyhne E.K."/>
            <person name="Kogle M.E."/>
            <person name="Kuo A."/>
            <person name="Riley R."/>
            <person name="Clum A."/>
            <person name="Nolan M."/>
            <person name="Lipzen A."/>
            <person name="Salamov A."/>
            <person name="Henrissat B."/>
            <person name="Wiebenga A."/>
            <person name="De Vries R.P."/>
            <person name="Grigoriev I.V."/>
            <person name="Mortensen U.H."/>
            <person name="Andersen M.R."/>
            <person name="Baker S.E."/>
        </authorList>
    </citation>
    <scope>NUCLEOTIDE SEQUENCE [LARGE SCALE GENOMIC DNA]</scope>
    <source>
        <strain evidence="6 7">CBS 121591</strain>
    </source>
</reference>
<dbReference type="RefSeq" id="XP_025494887.1">
    <property type="nucleotide sequence ID" value="XM_025632175.1"/>
</dbReference>
<keyword evidence="7" id="KW-1185">Reference proteome</keyword>
<sequence length="389" mass="43093">MARTLDIPQSNHTVRVRMVDTTTMMSIRTETLIQPVQSGHEYLNMTDVAFLIENEALNKKVMFDLGTRKDYWNLPTVAKSGIGRIIPALKVKKDAGEILNASGITLEEITFIIWSHYHWDHVGDVSKFPASTALIVGPGFLKDPNLLPGYPENLNSPVSADAFQGREVVEPDFPLNVAGYRAHDFFGDGSFYLLDTPGHCVGHICGLARTTRDTFILLGGDICHFAGAIRPTADVPFPAHFSAETLDSDPFFPVPCPCSLIADHHPITKANQDKTPFHEVSALDASVFDDPAVAQQSVDQLRRIDASPNVLICIAHDPELVRHLPTLNQSPELDLNGWKDQGWKERVRWGWVNELPRAGRPGRLPLVEGFWREGKIWDGALVELSAGKP</sequence>